<dbReference type="STRING" id="1150864.MILUP08_41663"/>
<evidence type="ECO:0000313" key="1">
    <source>
        <dbReference type="EMBL" id="CCH16746.1"/>
    </source>
</evidence>
<protein>
    <submittedName>
        <fullName evidence="1">Uncharacterized protein</fullName>
    </submittedName>
</protein>
<proteinExistence type="predicted"/>
<reference evidence="2" key="1">
    <citation type="journal article" date="2012" name="J. Bacteriol.">
        <title>Genome Sequence of Micromonospora lupini Lupac 08, Isolated from Root Nodules of Lupinus angustifolius.</title>
        <authorList>
            <person name="Alonso-Vega P."/>
            <person name="Normand P."/>
            <person name="Bacigalupe R."/>
            <person name="Pujic P."/>
            <person name="Lajus A."/>
            <person name="Vallenet D."/>
            <person name="Carro L."/>
            <person name="Coll P."/>
            <person name="Trujillo M.E."/>
        </authorList>
    </citation>
    <scope>NUCLEOTIDE SEQUENCE [LARGE SCALE GENOMIC DNA]</scope>
    <source>
        <strain evidence="2">Lupac 08</strain>
    </source>
</reference>
<dbReference type="EMBL" id="CAIE01000016">
    <property type="protein sequence ID" value="CCH16746.1"/>
    <property type="molecule type" value="Genomic_DNA"/>
</dbReference>
<organism evidence="1 2">
    <name type="scientific">Micromonospora lupini str. Lupac 08</name>
    <dbReference type="NCBI Taxonomy" id="1150864"/>
    <lineage>
        <taxon>Bacteria</taxon>
        <taxon>Bacillati</taxon>
        <taxon>Actinomycetota</taxon>
        <taxon>Actinomycetes</taxon>
        <taxon>Micromonosporales</taxon>
        <taxon>Micromonosporaceae</taxon>
        <taxon>Micromonospora</taxon>
    </lineage>
</organism>
<accession>I0KYU9</accession>
<evidence type="ECO:0000313" key="2">
    <source>
        <dbReference type="Proteomes" id="UP000003448"/>
    </source>
</evidence>
<comment type="caution">
    <text evidence="1">The sequence shown here is derived from an EMBL/GenBank/DDBJ whole genome shotgun (WGS) entry which is preliminary data.</text>
</comment>
<gene>
    <name evidence="1" type="ORF">MILUP08_41663</name>
</gene>
<dbReference type="AlphaFoldDB" id="I0KYU9"/>
<keyword evidence="2" id="KW-1185">Reference proteome</keyword>
<dbReference type="Proteomes" id="UP000003448">
    <property type="component" value="Unassembled WGS sequence"/>
</dbReference>
<name>I0KYU9_9ACTN</name>
<sequence length="33" mass="3763">MMWRMSEAMRRKGFTSVLAMAIARGLPSARHPD</sequence>